<dbReference type="Proteomes" id="UP000324222">
    <property type="component" value="Unassembled WGS sequence"/>
</dbReference>
<proteinExistence type="predicted"/>
<sequence length="189" mass="20305">MCTRSQRVAVQCGAQRVGRGVTALPNKIRMNKGNFSLCYQSYDVHHLSDTRQNNEGKAEHRAGHMWPKACPGTSGRGGTYRPPYQTAISSSCASVGQGGAHPCAPRVPQATLTSPAPRSHEMRVILAQTQMTPVKKCPPPSLQWQRLATMMPGPWPWWEVGVDCPGGGALKGSVGEALVMVVSDAPRSC</sequence>
<organism evidence="1 2">
    <name type="scientific">Portunus trituberculatus</name>
    <name type="common">Swimming crab</name>
    <name type="synonym">Neptunus trituberculatus</name>
    <dbReference type="NCBI Taxonomy" id="210409"/>
    <lineage>
        <taxon>Eukaryota</taxon>
        <taxon>Metazoa</taxon>
        <taxon>Ecdysozoa</taxon>
        <taxon>Arthropoda</taxon>
        <taxon>Crustacea</taxon>
        <taxon>Multicrustacea</taxon>
        <taxon>Malacostraca</taxon>
        <taxon>Eumalacostraca</taxon>
        <taxon>Eucarida</taxon>
        <taxon>Decapoda</taxon>
        <taxon>Pleocyemata</taxon>
        <taxon>Brachyura</taxon>
        <taxon>Eubrachyura</taxon>
        <taxon>Portunoidea</taxon>
        <taxon>Portunidae</taxon>
        <taxon>Portuninae</taxon>
        <taxon>Portunus</taxon>
    </lineage>
</organism>
<keyword evidence="2" id="KW-1185">Reference proteome</keyword>
<protein>
    <submittedName>
        <fullName evidence="1">Uncharacterized protein</fullName>
    </submittedName>
</protein>
<evidence type="ECO:0000313" key="2">
    <source>
        <dbReference type="Proteomes" id="UP000324222"/>
    </source>
</evidence>
<accession>A0A5B7HPZ4</accession>
<reference evidence="1 2" key="1">
    <citation type="submission" date="2019-05" db="EMBL/GenBank/DDBJ databases">
        <title>Another draft genome of Portunus trituberculatus and its Hox gene families provides insights of decapod evolution.</title>
        <authorList>
            <person name="Jeong J.-H."/>
            <person name="Song I."/>
            <person name="Kim S."/>
            <person name="Choi T."/>
            <person name="Kim D."/>
            <person name="Ryu S."/>
            <person name="Kim W."/>
        </authorList>
    </citation>
    <scope>NUCLEOTIDE SEQUENCE [LARGE SCALE GENOMIC DNA]</scope>
    <source>
        <tissue evidence="1">Muscle</tissue>
    </source>
</reference>
<comment type="caution">
    <text evidence="1">The sequence shown here is derived from an EMBL/GenBank/DDBJ whole genome shotgun (WGS) entry which is preliminary data.</text>
</comment>
<name>A0A5B7HPZ4_PORTR</name>
<dbReference type="EMBL" id="VSRR010034333">
    <property type="protein sequence ID" value="MPC72213.1"/>
    <property type="molecule type" value="Genomic_DNA"/>
</dbReference>
<dbReference type="AlphaFoldDB" id="A0A5B7HPZ4"/>
<evidence type="ECO:0000313" key="1">
    <source>
        <dbReference type="EMBL" id="MPC72213.1"/>
    </source>
</evidence>
<gene>
    <name evidence="1" type="ORF">E2C01_066510</name>
</gene>